<dbReference type="InterPro" id="IPR042302">
    <property type="entry name" value="E1_FCCH_sf"/>
</dbReference>
<evidence type="ECO:0000313" key="2">
    <source>
        <dbReference type="EMBL" id="KKN75039.1"/>
    </source>
</evidence>
<name>A0A0F9T745_9ZZZZ</name>
<dbReference type="InterPro" id="IPR011050">
    <property type="entry name" value="Pectin_lyase_fold/virulence"/>
</dbReference>
<dbReference type="EMBL" id="LAZR01000316">
    <property type="protein sequence ID" value="KKN75039.1"/>
    <property type="molecule type" value="Genomic_DNA"/>
</dbReference>
<dbReference type="Pfam" id="PF16190">
    <property type="entry name" value="E1_FCCH"/>
    <property type="match status" value="1"/>
</dbReference>
<feature type="domain" description="Ubiquitin-activating enzyme E1 FCCH" evidence="1">
    <location>
        <begin position="128"/>
        <end position="185"/>
    </location>
</feature>
<gene>
    <name evidence="2" type="ORF">LCGC14_0384130</name>
</gene>
<proteinExistence type="predicted"/>
<evidence type="ECO:0000259" key="1">
    <source>
        <dbReference type="Pfam" id="PF16190"/>
    </source>
</evidence>
<sequence length="938" mass="100144">MTRREWLLIALFCFLAGTVAVGDSITDLTGYTGQVGQEDINYGTGLSTDTFTVPTYDGSTVTLTKVPDPTTDAHSRIKGVWYVNSSTTIADHGAASGADYAAGNLKKIIDLTGHAITAATKANPVVISAADHGFANGDTITILDVVGMTQLNGNEYIVANKTTGTFELSGVDGSAYGTYSSGGYAHGDGVTIDLPANADYPVLTNMVVPRNVGVRTNPGAIVEATSGTVAWKGPVIGDPTFQWLSGSGHSFASTFVSRLLTQWWGATGNGIIADTAAIQNTFTASYSSKIPVFFPLGSYLTGTIIYYGQSMYGVPGSGNPLFSAGRSRIIGLDTEDVFQFPDITSATQGYVRGTLVKDLTIIVDDTSDATGSFSRDGGAVGNCAFALPAANGTAAGHTFGNNPLIHGKFENVSLESLSQTAQNGSCGIFQQALIIDFIFDHLHLQRLEFGFWGTKPTTNDHLIEYAPDWLQFLGVNFNGCINPFRVYNSFQSIIDGMLVLGSSSGDKGIRIEQYSSLARDLTILWSITGLYEELNAATTGEISKYEGHNHVITASTLKQNYGASYITWDAIGSKVTGSRINGVTGGASATLRFSSTSRNNLFDQITTREPDGAWLSDAGNGNIVKTVRYDAEAMRSSRPISEMISRFQPALVRTGDFTITGPSSPYFSQEDLFITPSDMDLTGVSETITKDTTIIESGEYITFPSPGSAGFFDSNSTPSLLGYRFPESKIRVYIKAKMASSATTQPWDIRVDNVVKGSDSLSFGTTFSVEWFDADFTGLTKGDSIRFFAGDAVVAQDVHVAWVAVVPHKEYDLNAHIGTSWGVYDFAVDTGATGNYRLGQIFNNAVITRAWYETITDPTSDGAATIAISTAQAANEIITATAFDNAIFDPGYHDGTPDGTATNFTTQTTDIRDVQLVIAGAALTAGKIKVWWEYVVGE</sequence>
<dbReference type="Gene3D" id="2.160.20.10">
    <property type="entry name" value="Single-stranded right-handed beta-helix, Pectin lyase-like"/>
    <property type="match status" value="1"/>
</dbReference>
<dbReference type="Gene3D" id="2.40.30.180">
    <property type="entry name" value="Ubiquitin-activating enzyme E1, FCCH domain"/>
    <property type="match status" value="1"/>
</dbReference>
<dbReference type="InterPro" id="IPR012334">
    <property type="entry name" value="Pectin_lyas_fold"/>
</dbReference>
<protein>
    <recommendedName>
        <fullName evidence="1">Ubiquitin-activating enzyme E1 FCCH domain-containing protein</fullName>
    </recommendedName>
</protein>
<accession>A0A0F9T745</accession>
<dbReference type="InterPro" id="IPR032418">
    <property type="entry name" value="E1_FCCH"/>
</dbReference>
<dbReference type="SUPFAM" id="SSF51126">
    <property type="entry name" value="Pectin lyase-like"/>
    <property type="match status" value="1"/>
</dbReference>
<dbReference type="AlphaFoldDB" id="A0A0F9T745"/>
<comment type="caution">
    <text evidence="2">The sequence shown here is derived from an EMBL/GenBank/DDBJ whole genome shotgun (WGS) entry which is preliminary data.</text>
</comment>
<organism evidence="2">
    <name type="scientific">marine sediment metagenome</name>
    <dbReference type="NCBI Taxonomy" id="412755"/>
    <lineage>
        <taxon>unclassified sequences</taxon>
        <taxon>metagenomes</taxon>
        <taxon>ecological metagenomes</taxon>
    </lineage>
</organism>
<reference evidence="2" key="1">
    <citation type="journal article" date="2015" name="Nature">
        <title>Complex archaea that bridge the gap between prokaryotes and eukaryotes.</title>
        <authorList>
            <person name="Spang A."/>
            <person name="Saw J.H."/>
            <person name="Jorgensen S.L."/>
            <person name="Zaremba-Niedzwiedzka K."/>
            <person name="Martijn J."/>
            <person name="Lind A.E."/>
            <person name="van Eijk R."/>
            <person name="Schleper C."/>
            <person name="Guy L."/>
            <person name="Ettema T.J."/>
        </authorList>
    </citation>
    <scope>NUCLEOTIDE SEQUENCE</scope>
</reference>